<organism evidence="2 3">
    <name type="scientific">Ephemerocybe angulata</name>
    <dbReference type="NCBI Taxonomy" id="980116"/>
    <lineage>
        <taxon>Eukaryota</taxon>
        <taxon>Fungi</taxon>
        <taxon>Dikarya</taxon>
        <taxon>Basidiomycota</taxon>
        <taxon>Agaricomycotina</taxon>
        <taxon>Agaricomycetes</taxon>
        <taxon>Agaricomycetidae</taxon>
        <taxon>Agaricales</taxon>
        <taxon>Agaricineae</taxon>
        <taxon>Psathyrellaceae</taxon>
        <taxon>Ephemerocybe</taxon>
    </lineage>
</organism>
<gene>
    <name evidence="2" type="ORF">DFP72DRAFT_943621</name>
</gene>
<protein>
    <submittedName>
        <fullName evidence="2">Uncharacterized protein</fullName>
    </submittedName>
</protein>
<reference evidence="2 3" key="1">
    <citation type="submission" date="2020-07" db="EMBL/GenBank/DDBJ databases">
        <title>Comparative genomics of pyrophilous fungi reveals a link between fire events and developmental genes.</title>
        <authorList>
            <consortium name="DOE Joint Genome Institute"/>
            <person name="Steindorff A.S."/>
            <person name="Carver A."/>
            <person name="Calhoun S."/>
            <person name="Stillman K."/>
            <person name="Liu H."/>
            <person name="Lipzen A."/>
            <person name="Pangilinan J."/>
            <person name="Labutti K."/>
            <person name="Bruns T.D."/>
            <person name="Grigoriev I.V."/>
        </authorList>
    </citation>
    <scope>NUCLEOTIDE SEQUENCE [LARGE SCALE GENOMIC DNA]</scope>
    <source>
        <strain evidence="2 3">CBS 144469</strain>
    </source>
</reference>
<dbReference type="EMBL" id="JACGCI010000239">
    <property type="protein sequence ID" value="KAF6741499.1"/>
    <property type="molecule type" value="Genomic_DNA"/>
</dbReference>
<feature type="region of interest" description="Disordered" evidence="1">
    <location>
        <begin position="234"/>
        <end position="327"/>
    </location>
</feature>
<comment type="caution">
    <text evidence="2">The sequence shown here is derived from an EMBL/GenBank/DDBJ whole genome shotgun (WGS) entry which is preliminary data.</text>
</comment>
<evidence type="ECO:0000313" key="2">
    <source>
        <dbReference type="EMBL" id="KAF6741499.1"/>
    </source>
</evidence>
<dbReference type="Proteomes" id="UP000521943">
    <property type="component" value="Unassembled WGS sequence"/>
</dbReference>
<keyword evidence="3" id="KW-1185">Reference proteome</keyword>
<evidence type="ECO:0000256" key="1">
    <source>
        <dbReference type="SAM" id="MobiDB-lite"/>
    </source>
</evidence>
<sequence length="327" mass="35270">MPFQASSSPSTHSSQPRGTCLLTGIAICENERVFKKEYCKLYDAQLFVPGDATYGDGVLAVLRYYDEARSTPDASATRAFFVTASIGRFAKNHQGHDIASQGTDSETYDLAGDIQAAFPVKWSVDSDVVNPEQPAYATVSGMVNHVDESAQEITVHLPIENYLGVLDGRGSLDLAIVLNLRSPRWAPSDNKRRAPYLRPGQYITATGPLIGVLRDPHGKVTGLKLAADNIVNAGPRAMPGSQGNNGSFSETHRKAADDPITPLKKFSFSRPKRTRPVDPADDNSSKKLKTTSTAESELEDAEASVPETPTPVIRNNRATRNAKTAGA</sequence>
<name>A0A8H6LTB7_9AGAR</name>
<proteinExistence type="predicted"/>
<feature type="compositionally biased region" description="Polar residues" evidence="1">
    <location>
        <begin position="316"/>
        <end position="327"/>
    </location>
</feature>
<dbReference type="OrthoDB" id="2652955at2759"/>
<evidence type="ECO:0000313" key="3">
    <source>
        <dbReference type="Proteomes" id="UP000521943"/>
    </source>
</evidence>
<accession>A0A8H6LTB7</accession>
<dbReference type="AlphaFoldDB" id="A0A8H6LTB7"/>